<gene>
    <name evidence="4" type="ORF">EMEDMD4_910011</name>
</gene>
<dbReference type="Gene3D" id="2.30.30.40">
    <property type="entry name" value="SH3 Domains"/>
    <property type="match status" value="1"/>
</dbReference>
<dbReference type="InterPro" id="IPR003646">
    <property type="entry name" value="SH3-like_bac-type"/>
</dbReference>
<accession>A0A508XBM4</accession>
<keyword evidence="2" id="KW-0812">Transmembrane</keyword>
<feature type="domain" description="SH3b" evidence="3">
    <location>
        <begin position="151"/>
        <end position="219"/>
    </location>
</feature>
<feature type="region of interest" description="Disordered" evidence="1">
    <location>
        <begin position="31"/>
        <end position="84"/>
    </location>
</feature>
<evidence type="ECO:0000259" key="3">
    <source>
        <dbReference type="PROSITE" id="PS51781"/>
    </source>
</evidence>
<dbReference type="Proteomes" id="UP000507954">
    <property type="component" value="Unassembled WGS sequence"/>
</dbReference>
<reference evidence="4" key="1">
    <citation type="submission" date="2019-06" db="EMBL/GenBank/DDBJ databases">
        <authorList>
            <person name="Le Quere A."/>
            <person name="Colella S."/>
        </authorList>
    </citation>
    <scope>NUCLEOTIDE SEQUENCE</scope>
    <source>
        <strain evidence="4">EmedicaeMD41</strain>
    </source>
</reference>
<evidence type="ECO:0000313" key="4">
    <source>
        <dbReference type="EMBL" id="VTZ65794.1"/>
    </source>
</evidence>
<keyword evidence="2" id="KW-0472">Membrane</keyword>
<dbReference type="RefSeq" id="WP_014989235.1">
    <property type="nucleotide sequence ID" value="NZ_CABFNB010000163.1"/>
</dbReference>
<protein>
    <submittedName>
        <fullName evidence="4">SH3 domain-containing protein</fullName>
    </submittedName>
</protein>
<feature type="compositionally biased region" description="Polar residues" evidence="1">
    <location>
        <begin position="47"/>
        <end position="59"/>
    </location>
</feature>
<dbReference type="AlphaFoldDB" id="A0A508XBM4"/>
<evidence type="ECO:0000256" key="2">
    <source>
        <dbReference type="SAM" id="Phobius"/>
    </source>
</evidence>
<feature type="transmembrane region" description="Helical" evidence="2">
    <location>
        <begin position="6"/>
        <end position="26"/>
    </location>
</feature>
<name>A0A508XBM4_9HYPH</name>
<evidence type="ECO:0000256" key="1">
    <source>
        <dbReference type="SAM" id="MobiDB-lite"/>
    </source>
</evidence>
<dbReference type="PROSITE" id="PS51781">
    <property type="entry name" value="SH3B"/>
    <property type="match status" value="1"/>
</dbReference>
<keyword evidence="2" id="KW-1133">Transmembrane helix</keyword>
<dbReference type="Pfam" id="PF08239">
    <property type="entry name" value="SH3_3"/>
    <property type="match status" value="1"/>
</dbReference>
<organism evidence="4">
    <name type="scientific">Sinorhizobium medicae</name>
    <dbReference type="NCBI Taxonomy" id="110321"/>
    <lineage>
        <taxon>Bacteria</taxon>
        <taxon>Pseudomonadati</taxon>
        <taxon>Pseudomonadota</taxon>
        <taxon>Alphaproteobacteria</taxon>
        <taxon>Hyphomicrobiales</taxon>
        <taxon>Rhizobiaceae</taxon>
        <taxon>Sinorhizobium/Ensifer group</taxon>
        <taxon>Sinorhizobium</taxon>
    </lineage>
</organism>
<proteinExistence type="predicted"/>
<dbReference type="SMART" id="SM00287">
    <property type="entry name" value="SH3b"/>
    <property type="match status" value="1"/>
</dbReference>
<sequence>MAASYQNLWIIVGMTVTATVLANMSAKPKRSATPSYEVSHLEPNLPSAGTTSGPSNPSTIAAARTANPDKGTATAPASTPPTGVHQFRDIDVEFKSSFDMAARIALASPAVQTPVPVEQPAAETALPSLQTREVRSDPNVFDLETQSPPDASSSTLGTGLTTTNLNMREGPAANYLLVDTLVAGAAVSILEQENGWLHVREVSSGRQGWVNGSYIARTAN</sequence>
<dbReference type="EMBL" id="CABFNB010000163">
    <property type="protein sequence ID" value="VTZ65794.1"/>
    <property type="molecule type" value="Genomic_DNA"/>
</dbReference>
<feature type="compositionally biased region" description="Low complexity" evidence="1">
    <location>
        <begin position="72"/>
        <end position="82"/>
    </location>
</feature>